<reference evidence="1 2" key="1">
    <citation type="submission" date="2024-01" db="EMBL/GenBank/DDBJ databases">
        <title>Characterization of antibiotic resistant novel bacterial strains and their environmental applications.</title>
        <authorList>
            <person name="Manzoor S."/>
            <person name="Abbas S."/>
            <person name="Arshad M."/>
            <person name="Ahmed I."/>
        </authorList>
    </citation>
    <scope>NUCLEOTIDE SEQUENCE [LARGE SCALE GENOMIC DNA]</scope>
    <source>
        <strain evidence="1 2">NCCP-602</strain>
    </source>
</reference>
<dbReference type="EMBL" id="BAAAAF010000002">
    <property type="protein sequence ID" value="GAA0034612.1"/>
    <property type="molecule type" value="Genomic_DNA"/>
</dbReference>
<sequence>MLSALTWRLRRHSLSPRRDAGAVDIAERMIATRAWPDRVGELSTTARQTEPEAGGVADALVSGELIAAYAFRGGAYIFTPATADLILTVRQITRVWESPRFQRQGAFAMESWEPFRRELRQLLSDGPKTREEIAAHLAGVPRLRGLETGALGSGSDCLYKPLHWWGDICFGPAREGSATFRLRTDEATDPHADVDAVGRELVRRYLRSYAPVSEENLRYWLNAGLSVPKKRVTTWLDHLDAEIATVRIDGQDRRVLASDVDDLTGSAPDDSVRLLPCFDAWILGPGTADPLTVPPAQRVKLSSGADFLISGGVVSGVWRKRGNRLTVEVFPDRPDVPREAIEAEVRRLERVLGEDLDAGIR</sequence>
<comment type="caution">
    <text evidence="1">The sequence shown here is derived from an EMBL/GenBank/DDBJ whole genome shotgun (WGS) entry which is preliminary data.</text>
</comment>
<dbReference type="Pfam" id="PF06224">
    <property type="entry name" value="AlkZ-like"/>
    <property type="match status" value="1"/>
</dbReference>
<evidence type="ECO:0000313" key="2">
    <source>
        <dbReference type="Proteomes" id="UP001498238"/>
    </source>
</evidence>
<accession>A0ABP3C4K7</accession>
<dbReference type="PANTHER" id="PTHR38479:SF2">
    <property type="entry name" value="WINGED HELIX DNA-BINDING DOMAIN-CONTAINING PROTEIN"/>
    <property type="match status" value="1"/>
</dbReference>
<dbReference type="Proteomes" id="UP001498238">
    <property type="component" value="Unassembled WGS sequence"/>
</dbReference>
<dbReference type="PANTHER" id="PTHR38479">
    <property type="entry name" value="LMO0824 PROTEIN"/>
    <property type="match status" value="1"/>
</dbReference>
<evidence type="ECO:0008006" key="3">
    <source>
        <dbReference type="Google" id="ProtNLM"/>
    </source>
</evidence>
<dbReference type="InterPro" id="IPR009351">
    <property type="entry name" value="AlkZ-like"/>
</dbReference>
<name>A0ABP3C4K7_9MICO</name>
<evidence type="ECO:0000313" key="1">
    <source>
        <dbReference type="EMBL" id="GAA0034612.1"/>
    </source>
</evidence>
<keyword evidence="2" id="KW-1185">Reference proteome</keyword>
<gene>
    <name evidence="1" type="ORF">NCCP602_05730</name>
</gene>
<proteinExistence type="predicted"/>
<protein>
    <recommendedName>
        <fullName evidence="3">Winged helix DNA-binding domain-containing protein</fullName>
    </recommendedName>
</protein>
<dbReference type="RefSeq" id="WP_339391592.1">
    <property type="nucleotide sequence ID" value="NZ_BAAAAF010000002.1"/>
</dbReference>
<organism evidence="1 2">
    <name type="scientific">Brevibacterium metallidurans</name>
    <dbReference type="NCBI Taxonomy" id="1482676"/>
    <lineage>
        <taxon>Bacteria</taxon>
        <taxon>Bacillati</taxon>
        <taxon>Actinomycetota</taxon>
        <taxon>Actinomycetes</taxon>
        <taxon>Micrococcales</taxon>
        <taxon>Brevibacteriaceae</taxon>
        <taxon>Brevibacterium</taxon>
    </lineage>
</organism>